<accession>A0A068LK47</accession>
<name>A0A068LK47_9ZZZZ</name>
<dbReference type="EMBL" id="KF790751">
    <property type="protein sequence ID" value="AIE47662.1"/>
    <property type="molecule type" value="Genomic_DNA"/>
</dbReference>
<feature type="non-terminal residue" evidence="1">
    <location>
        <position position="37"/>
    </location>
</feature>
<sequence length="37" mass="4171">MKKRHLIIQLIFMLIVFIIPACSPAENVILDTLMSGT</sequence>
<dbReference type="AlphaFoldDB" id="A0A068LK47"/>
<protein>
    <submittedName>
        <fullName evidence="1">Uncharacterized protein</fullName>
    </submittedName>
</protein>
<organism evidence="1">
    <name type="scientific">uncultured prokaryote</name>
    <dbReference type="NCBI Taxonomy" id="198431"/>
    <lineage>
        <taxon>unclassified sequences</taxon>
        <taxon>environmental samples</taxon>
    </lineage>
</organism>
<evidence type="ECO:0000313" key="1">
    <source>
        <dbReference type="EMBL" id="AIE47662.1"/>
    </source>
</evidence>
<reference evidence="1" key="1">
    <citation type="journal article" date="2014" name="BMC Genomics">
        <title>Metasecretome-selective phage display approach for mining the functional potential of a rumen microbial community.</title>
        <authorList>
            <person name="Ciric M."/>
            <person name="Moon C.D."/>
            <person name="Leahy S.C."/>
            <person name="Creevey C.J."/>
            <person name="Altermann E."/>
            <person name="Attwood G.T."/>
            <person name="Rakonjac J."/>
            <person name="Gagic D."/>
        </authorList>
    </citation>
    <scope>NUCLEOTIDE SEQUENCE</scope>
</reference>
<proteinExistence type="predicted"/>